<dbReference type="PANTHER" id="PTHR13696">
    <property type="entry name" value="P-LOOP CONTAINING NUCLEOSIDE TRIPHOSPHATE HYDROLASE"/>
    <property type="match status" value="1"/>
</dbReference>
<organism evidence="2 3">
    <name type="scientific">Rothia nasimurium</name>
    <dbReference type="NCBI Taxonomy" id="85336"/>
    <lineage>
        <taxon>Bacteria</taxon>
        <taxon>Bacillati</taxon>
        <taxon>Actinomycetota</taxon>
        <taxon>Actinomycetes</taxon>
        <taxon>Micrococcales</taxon>
        <taxon>Micrococcaceae</taxon>
        <taxon>Rothia</taxon>
    </lineage>
</organism>
<dbReference type="InterPro" id="IPR002586">
    <property type="entry name" value="CobQ/CobB/MinD/ParA_Nub-bd_dom"/>
</dbReference>
<dbReference type="RefSeq" id="WP_135011672.1">
    <property type="nucleotide sequence ID" value="NZ_JADGLK010000009.1"/>
</dbReference>
<evidence type="ECO:0000313" key="3">
    <source>
        <dbReference type="Proteomes" id="UP000297951"/>
    </source>
</evidence>
<evidence type="ECO:0000313" key="2">
    <source>
        <dbReference type="EMBL" id="TFU23267.1"/>
    </source>
</evidence>
<comment type="caution">
    <text evidence="2">The sequence shown here is derived from an EMBL/GenBank/DDBJ whole genome shotgun (WGS) entry which is preliminary data.</text>
</comment>
<dbReference type="InterPro" id="IPR027417">
    <property type="entry name" value="P-loop_NTPase"/>
</dbReference>
<accession>A0A4Y9F6I9</accession>
<dbReference type="CDD" id="cd02042">
    <property type="entry name" value="ParAB_family"/>
    <property type="match status" value="1"/>
</dbReference>
<dbReference type="PANTHER" id="PTHR13696:SF96">
    <property type="entry name" value="COBQ_COBB_MIND_PARA NUCLEOTIDE BINDING DOMAIN-CONTAINING PROTEIN"/>
    <property type="match status" value="1"/>
</dbReference>
<gene>
    <name evidence="2" type="ORF">E4U03_03840</name>
</gene>
<reference evidence="2 3" key="1">
    <citation type="submission" date="2019-03" db="EMBL/GenBank/DDBJ databases">
        <title>Diversity of the mouse oral microbiome.</title>
        <authorList>
            <person name="Joseph S."/>
            <person name="Aduse-Opoku J."/>
            <person name="Curtis M."/>
            <person name="Wade W."/>
            <person name="Hashim A."/>
        </authorList>
    </citation>
    <scope>NUCLEOTIDE SEQUENCE [LARGE SCALE GENOMIC DNA]</scope>
    <source>
        <strain evidence="3">irhom_31</strain>
    </source>
</reference>
<dbReference type="Pfam" id="PF01656">
    <property type="entry name" value="CbiA"/>
    <property type="match status" value="1"/>
</dbReference>
<evidence type="ECO:0000259" key="1">
    <source>
        <dbReference type="Pfam" id="PF01656"/>
    </source>
</evidence>
<protein>
    <submittedName>
        <fullName evidence="2">Chromosome partitioning protein</fullName>
    </submittedName>
</protein>
<dbReference type="Gene3D" id="3.40.50.300">
    <property type="entry name" value="P-loop containing nucleotide triphosphate hydrolases"/>
    <property type="match status" value="1"/>
</dbReference>
<dbReference type="AlphaFoldDB" id="A0A4Y9F6I9"/>
<sequence>MILLIGNHKGGVGKSTLTVNLATTLQQQGKSITIVEADPSIHTASRWADDRDELGHGSIMTLRKEGRLGATLRELNESYDVVLVDTAGKDSKELRSAMVVADLMLIPTRPAQADLDATVDLMQMVDEAQDMNPTLIPLIVISQASTHVMSSEALESKEYLTQAAPQAALADVVVHHRKAYQAALAEGKAVTEGTDSKAKAEIQLLAQEILTLTEGR</sequence>
<dbReference type="EMBL" id="SPQC01000009">
    <property type="protein sequence ID" value="TFU23267.1"/>
    <property type="molecule type" value="Genomic_DNA"/>
</dbReference>
<dbReference type="Proteomes" id="UP000297951">
    <property type="component" value="Unassembled WGS sequence"/>
</dbReference>
<feature type="domain" description="CobQ/CobB/MinD/ParA nucleotide binding" evidence="1">
    <location>
        <begin position="4"/>
        <end position="188"/>
    </location>
</feature>
<dbReference type="OrthoDB" id="3173068at2"/>
<name>A0A4Y9F6I9_9MICC</name>
<dbReference type="PIRSF" id="PIRSF009320">
    <property type="entry name" value="Nuc_binding_HP_1000"/>
    <property type="match status" value="1"/>
</dbReference>
<dbReference type="SUPFAM" id="SSF52540">
    <property type="entry name" value="P-loop containing nucleoside triphosphate hydrolases"/>
    <property type="match status" value="1"/>
</dbReference>
<dbReference type="InterPro" id="IPR050678">
    <property type="entry name" value="DNA_Partitioning_ATPase"/>
</dbReference>
<proteinExistence type="predicted"/>